<reference evidence="1 2" key="1">
    <citation type="journal article" date="2015" name="Genome Biol.">
        <title>Comparative genomics of Steinernema reveals deeply conserved gene regulatory networks.</title>
        <authorList>
            <person name="Dillman A.R."/>
            <person name="Macchietto M."/>
            <person name="Porter C.F."/>
            <person name="Rogers A."/>
            <person name="Williams B."/>
            <person name="Antoshechkin I."/>
            <person name="Lee M.M."/>
            <person name="Goodwin Z."/>
            <person name="Lu X."/>
            <person name="Lewis E.E."/>
            <person name="Goodrich-Blair H."/>
            <person name="Stock S.P."/>
            <person name="Adams B.J."/>
            <person name="Sternberg P.W."/>
            <person name="Mortazavi A."/>
        </authorList>
    </citation>
    <scope>NUCLEOTIDE SEQUENCE [LARGE SCALE GENOMIC DNA]</scope>
    <source>
        <strain evidence="1 2">ALL</strain>
    </source>
</reference>
<accession>A0A4U5N125</accession>
<evidence type="ECO:0000313" key="2">
    <source>
        <dbReference type="Proteomes" id="UP000298663"/>
    </source>
</evidence>
<name>A0A4U5N125_STECR</name>
<gene>
    <name evidence="1" type="ORF">L596_016998</name>
</gene>
<comment type="caution">
    <text evidence="1">The sequence shown here is derived from an EMBL/GenBank/DDBJ whole genome shotgun (WGS) entry which is preliminary data.</text>
</comment>
<protein>
    <submittedName>
        <fullName evidence="1">Uncharacterized protein</fullName>
    </submittedName>
</protein>
<dbReference type="Proteomes" id="UP000298663">
    <property type="component" value="Unassembled WGS sequence"/>
</dbReference>
<keyword evidence="2" id="KW-1185">Reference proteome</keyword>
<dbReference type="AlphaFoldDB" id="A0A4U5N125"/>
<proteinExistence type="predicted"/>
<evidence type="ECO:0000313" key="1">
    <source>
        <dbReference type="EMBL" id="TKR75753.1"/>
    </source>
</evidence>
<reference evidence="1 2" key="2">
    <citation type="journal article" date="2019" name="G3 (Bethesda)">
        <title>Hybrid Assembly of the Genome of the Entomopathogenic Nematode Steinernema carpocapsae Identifies the X-Chromosome.</title>
        <authorList>
            <person name="Serra L."/>
            <person name="Macchietto M."/>
            <person name="Macias-Munoz A."/>
            <person name="McGill C.J."/>
            <person name="Rodriguez I.M."/>
            <person name="Rodriguez B."/>
            <person name="Murad R."/>
            <person name="Mortazavi A."/>
        </authorList>
    </citation>
    <scope>NUCLEOTIDE SEQUENCE [LARGE SCALE GENOMIC DNA]</scope>
    <source>
        <strain evidence="1 2">ALL</strain>
    </source>
</reference>
<sequence>MDSTFEVTTSDNVVLLFKLKWAQRSPVLRANMRENREMRFYNVHSNQLSALKEYFEWRDRNVDKDYIRLYNAFLIKNRKTRNLEEAAYALGMKPSNHL</sequence>
<organism evidence="1 2">
    <name type="scientific">Steinernema carpocapsae</name>
    <name type="common">Entomopathogenic nematode</name>
    <dbReference type="NCBI Taxonomy" id="34508"/>
    <lineage>
        <taxon>Eukaryota</taxon>
        <taxon>Metazoa</taxon>
        <taxon>Ecdysozoa</taxon>
        <taxon>Nematoda</taxon>
        <taxon>Chromadorea</taxon>
        <taxon>Rhabditida</taxon>
        <taxon>Tylenchina</taxon>
        <taxon>Panagrolaimomorpha</taxon>
        <taxon>Strongyloidoidea</taxon>
        <taxon>Steinernematidae</taxon>
        <taxon>Steinernema</taxon>
    </lineage>
</organism>
<dbReference type="EMBL" id="AZBU02000005">
    <property type="protein sequence ID" value="TKR75753.1"/>
    <property type="molecule type" value="Genomic_DNA"/>
</dbReference>